<evidence type="ECO:0000256" key="2">
    <source>
        <dbReference type="ARBA" id="ARBA00022989"/>
    </source>
</evidence>
<feature type="transmembrane region" description="Helical" evidence="4">
    <location>
        <begin position="159"/>
        <end position="179"/>
    </location>
</feature>
<feature type="transmembrane region" description="Helical" evidence="4">
    <location>
        <begin position="263"/>
        <end position="281"/>
    </location>
</feature>
<feature type="transmembrane region" description="Helical" evidence="4">
    <location>
        <begin position="12"/>
        <end position="35"/>
    </location>
</feature>
<evidence type="ECO:0000256" key="4">
    <source>
        <dbReference type="SAM" id="Phobius"/>
    </source>
</evidence>
<protein>
    <submittedName>
        <fullName evidence="5">Predicted arabinose efflux permease, MFS family</fullName>
    </submittedName>
</protein>
<sequence>MKKNNSRSLRATLIIIAAAALIVIGIQPILIGLFAERLALTLSQQGWLLSSDMTGILLGTLLLPALERRCAGRYLYLCAALAAALFNASCVAVDNFATLLACRCACGLSAGLLYAGAINALGRLPGQDRSYGLVLLIQTALFALVAATLPRLANAAGEQWAILCIGLWFSLLVFISLLLPRSLERSTLRQQSGTGTALTGRYSLLGMLCLQVAIYCLWGFIDQLGRERGIDAIDIGWAFGLGVLGGLPGAALPSLLGSRVRRGLMISLGSLLVLLSIILLAGNAHTASQLCTALFIMNFGWVLALTYYMASITRNDPHGNLTPLISIVQSGSAALAPAMVAVALPWTGHQAIFVISGIAVLTGSGLTYLSSLPGRQREA</sequence>
<dbReference type="EMBL" id="FZOL01000009">
    <property type="protein sequence ID" value="SNS50768.1"/>
    <property type="molecule type" value="Genomic_DNA"/>
</dbReference>
<keyword evidence="2 4" id="KW-1133">Transmembrane helix</keyword>
<gene>
    <name evidence="5" type="ORF">SAMN05444352_10975</name>
</gene>
<evidence type="ECO:0000256" key="1">
    <source>
        <dbReference type="ARBA" id="ARBA00022692"/>
    </source>
</evidence>
<dbReference type="AlphaFoldDB" id="A0A239F2J4"/>
<feature type="transmembrane region" description="Helical" evidence="4">
    <location>
        <begin position="287"/>
        <end position="309"/>
    </location>
</feature>
<dbReference type="Pfam" id="PF07690">
    <property type="entry name" value="MFS_1"/>
    <property type="match status" value="1"/>
</dbReference>
<feature type="transmembrane region" description="Helical" evidence="4">
    <location>
        <begin position="321"/>
        <end position="344"/>
    </location>
</feature>
<dbReference type="Gene3D" id="1.20.1250.20">
    <property type="entry name" value="MFS general substrate transporter like domains"/>
    <property type="match status" value="1"/>
</dbReference>
<feature type="transmembrane region" description="Helical" evidence="4">
    <location>
        <begin position="133"/>
        <end position="153"/>
    </location>
</feature>
<feature type="transmembrane region" description="Helical" evidence="4">
    <location>
        <begin position="73"/>
        <end position="92"/>
    </location>
</feature>
<proteinExistence type="predicted"/>
<feature type="transmembrane region" description="Helical" evidence="4">
    <location>
        <begin position="233"/>
        <end position="256"/>
    </location>
</feature>
<dbReference type="Proteomes" id="UP000198407">
    <property type="component" value="Unassembled WGS sequence"/>
</dbReference>
<organism evidence="5 6">
    <name type="scientific">Pseudomonas japonica</name>
    <dbReference type="NCBI Taxonomy" id="256466"/>
    <lineage>
        <taxon>Bacteria</taxon>
        <taxon>Pseudomonadati</taxon>
        <taxon>Pseudomonadota</taxon>
        <taxon>Gammaproteobacteria</taxon>
        <taxon>Pseudomonadales</taxon>
        <taxon>Pseudomonadaceae</taxon>
        <taxon>Pseudomonas</taxon>
    </lineage>
</organism>
<evidence type="ECO:0000313" key="5">
    <source>
        <dbReference type="EMBL" id="SNS50768.1"/>
    </source>
</evidence>
<reference evidence="6" key="1">
    <citation type="submission" date="2017-06" db="EMBL/GenBank/DDBJ databases">
        <authorList>
            <person name="Varghese N."/>
            <person name="Submissions S."/>
        </authorList>
    </citation>
    <scope>NUCLEOTIDE SEQUENCE [LARGE SCALE GENOMIC DNA]</scope>
    <source>
        <strain evidence="6">DSM 22348</strain>
    </source>
</reference>
<feature type="transmembrane region" description="Helical" evidence="4">
    <location>
        <begin position="47"/>
        <end position="66"/>
    </location>
</feature>
<dbReference type="STRING" id="1215104.GCA_000730585_00818"/>
<feature type="transmembrane region" description="Helical" evidence="4">
    <location>
        <begin position="98"/>
        <end position="121"/>
    </location>
</feature>
<dbReference type="OrthoDB" id="7464647at2"/>
<dbReference type="InterPro" id="IPR036259">
    <property type="entry name" value="MFS_trans_sf"/>
</dbReference>
<name>A0A239F2J4_9PSED</name>
<evidence type="ECO:0000256" key="3">
    <source>
        <dbReference type="ARBA" id="ARBA00023136"/>
    </source>
</evidence>
<dbReference type="GO" id="GO:0022857">
    <property type="term" value="F:transmembrane transporter activity"/>
    <property type="evidence" value="ECO:0007669"/>
    <property type="project" value="InterPro"/>
</dbReference>
<keyword evidence="6" id="KW-1185">Reference proteome</keyword>
<keyword evidence="1 4" id="KW-0812">Transmembrane</keyword>
<keyword evidence="3 4" id="KW-0472">Membrane</keyword>
<dbReference type="InterPro" id="IPR011701">
    <property type="entry name" value="MFS"/>
</dbReference>
<accession>A0A239F2J4</accession>
<dbReference type="SUPFAM" id="SSF103473">
    <property type="entry name" value="MFS general substrate transporter"/>
    <property type="match status" value="1"/>
</dbReference>
<feature type="transmembrane region" description="Helical" evidence="4">
    <location>
        <begin position="200"/>
        <end position="221"/>
    </location>
</feature>
<dbReference type="RefSeq" id="WP_042129081.1">
    <property type="nucleotide sequence ID" value="NZ_FZOL01000009.1"/>
</dbReference>
<feature type="transmembrane region" description="Helical" evidence="4">
    <location>
        <begin position="350"/>
        <end position="369"/>
    </location>
</feature>
<evidence type="ECO:0000313" key="6">
    <source>
        <dbReference type="Proteomes" id="UP000198407"/>
    </source>
</evidence>